<evidence type="ECO:0000256" key="1">
    <source>
        <dbReference type="SAM" id="Phobius"/>
    </source>
</evidence>
<feature type="transmembrane region" description="Helical" evidence="1">
    <location>
        <begin position="71"/>
        <end position="91"/>
    </location>
</feature>
<name>A0A0M3DHG5_9FIRM</name>
<dbReference type="PIRSF" id="PIRSF004923">
    <property type="entry name" value="RseC"/>
    <property type="match status" value="1"/>
</dbReference>
<dbReference type="InterPro" id="IPR007359">
    <property type="entry name" value="SigmaE_reg_RseC_MucC"/>
</dbReference>
<comment type="caution">
    <text evidence="2">The sequence shown here is derived from an EMBL/GenBank/DDBJ whole genome shotgun (WGS) entry which is preliminary data.</text>
</comment>
<dbReference type="PATRIC" id="fig|1629550.3.peg.1045"/>
<dbReference type="Pfam" id="PF04246">
    <property type="entry name" value="RseC_MucC"/>
    <property type="match status" value="1"/>
</dbReference>
<evidence type="ECO:0000313" key="3">
    <source>
        <dbReference type="Proteomes" id="UP000034407"/>
    </source>
</evidence>
<sequence>MNQHGYVVEIVDSITAKIKMQQHSACASCGKCASSTDKKDIVVEVDNTIGAKVGDYVELNMDSINVIKAASIVYIIPLVALLGGTVVSYSILNLINTSVNKEVLSAVIALVLTGLVYLFIKKKDSKLRESRQYIPVITKVIDKINI</sequence>
<dbReference type="OrthoDB" id="307768at2"/>
<dbReference type="AlphaFoldDB" id="A0A0M3DHG5"/>
<dbReference type="PANTHER" id="PTHR35867">
    <property type="entry name" value="PROTEIN RSEC"/>
    <property type="match status" value="1"/>
</dbReference>
<dbReference type="PANTHER" id="PTHR35867:SF1">
    <property type="entry name" value="PROTEIN RSEC"/>
    <property type="match status" value="1"/>
</dbReference>
<feature type="transmembrane region" description="Helical" evidence="1">
    <location>
        <begin position="103"/>
        <end position="120"/>
    </location>
</feature>
<keyword evidence="1" id="KW-0472">Membrane</keyword>
<reference evidence="2 3" key="1">
    <citation type="submission" date="2015-04" db="EMBL/GenBank/DDBJ databases">
        <title>Microcin producing Clostridium sp. JC272T.</title>
        <authorList>
            <person name="Jyothsna T."/>
            <person name="Sasikala C."/>
            <person name="Ramana C."/>
        </authorList>
    </citation>
    <scope>NUCLEOTIDE SEQUENCE [LARGE SCALE GENOMIC DNA]</scope>
    <source>
        <strain evidence="2 3">JC272</strain>
    </source>
</reference>
<dbReference type="Proteomes" id="UP000034407">
    <property type="component" value="Unassembled WGS sequence"/>
</dbReference>
<keyword evidence="3" id="KW-1185">Reference proteome</keyword>
<keyword evidence="1" id="KW-0812">Transmembrane</keyword>
<evidence type="ECO:0000313" key="2">
    <source>
        <dbReference type="EMBL" id="KKY01576.1"/>
    </source>
</evidence>
<dbReference type="InterPro" id="IPR026268">
    <property type="entry name" value="RseC"/>
</dbReference>
<dbReference type="RefSeq" id="WP_046822787.1">
    <property type="nucleotide sequence ID" value="NZ_JBCLWQ010000002.1"/>
</dbReference>
<proteinExistence type="predicted"/>
<protein>
    <submittedName>
        <fullName evidence="2">Regulator</fullName>
    </submittedName>
</protein>
<accession>A0A0M3DHG5</accession>
<keyword evidence="1" id="KW-1133">Transmembrane helix</keyword>
<dbReference type="EMBL" id="LBBT01000173">
    <property type="protein sequence ID" value="KKY01576.1"/>
    <property type="molecule type" value="Genomic_DNA"/>
</dbReference>
<organism evidence="2 3">
    <name type="scientific">Paraclostridium benzoelyticum</name>
    <dbReference type="NCBI Taxonomy" id="1629550"/>
    <lineage>
        <taxon>Bacteria</taxon>
        <taxon>Bacillati</taxon>
        <taxon>Bacillota</taxon>
        <taxon>Clostridia</taxon>
        <taxon>Peptostreptococcales</taxon>
        <taxon>Peptostreptococcaceae</taxon>
        <taxon>Paraclostridium</taxon>
    </lineage>
</organism>
<gene>
    <name evidence="2" type="ORF">VN21_08035</name>
</gene>